<dbReference type="AlphaFoldDB" id="A0A818B743"/>
<evidence type="ECO:0000313" key="2">
    <source>
        <dbReference type="EMBL" id="CAF3411954.1"/>
    </source>
</evidence>
<evidence type="ECO:0000313" key="3">
    <source>
        <dbReference type="EMBL" id="CAF4505379.1"/>
    </source>
</evidence>
<sequence>MNLNTGYFAAYYCRRKQANAYYRVPLNTQQQPKSSFVKSERSSIEDLSFIDSFLPTIPTTKDSNDGHRPYRRNDFANNHLFIAKNKLARVFLDQPAIKTQSSDDLTHLSDRYEQKQKNRDKNKFKQQESHADNRNGRLSVLNLTMKPPFPLVQTADSHPTVSHHRGDTTHVRTKAPGSSTAWINPVITEYLQARSRLLIRHDLEPDEIINELLSRKSHGTLSPLDSSLSYVKSIINVAASSRQRRS</sequence>
<feature type="region of interest" description="Disordered" evidence="1">
    <location>
        <begin position="155"/>
        <end position="176"/>
    </location>
</feature>
<organism evidence="2 4">
    <name type="scientific">Rotaria socialis</name>
    <dbReference type="NCBI Taxonomy" id="392032"/>
    <lineage>
        <taxon>Eukaryota</taxon>
        <taxon>Metazoa</taxon>
        <taxon>Spiralia</taxon>
        <taxon>Gnathifera</taxon>
        <taxon>Rotifera</taxon>
        <taxon>Eurotatoria</taxon>
        <taxon>Bdelloidea</taxon>
        <taxon>Philodinida</taxon>
        <taxon>Philodinidae</taxon>
        <taxon>Rotaria</taxon>
    </lineage>
</organism>
<feature type="compositionally biased region" description="Basic and acidic residues" evidence="1">
    <location>
        <begin position="104"/>
        <end position="135"/>
    </location>
</feature>
<gene>
    <name evidence="2" type="ORF">KIK155_LOCUS9120</name>
    <name evidence="3" type="ORF">TOA249_LOCUS3801</name>
</gene>
<dbReference type="EMBL" id="CAJOBS010000138">
    <property type="protein sequence ID" value="CAF4505379.1"/>
    <property type="molecule type" value="Genomic_DNA"/>
</dbReference>
<protein>
    <submittedName>
        <fullName evidence="2">Uncharacterized protein</fullName>
    </submittedName>
</protein>
<accession>A0A818B743</accession>
<evidence type="ECO:0000256" key="1">
    <source>
        <dbReference type="SAM" id="MobiDB-lite"/>
    </source>
</evidence>
<reference evidence="2" key="1">
    <citation type="submission" date="2021-02" db="EMBL/GenBank/DDBJ databases">
        <authorList>
            <person name="Nowell W R."/>
        </authorList>
    </citation>
    <scope>NUCLEOTIDE SEQUENCE</scope>
</reference>
<proteinExistence type="predicted"/>
<evidence type="ECO:0000313" key="4">
    <source>
        <dbReference type="Proteomes" id="UP000663865"/>
    </source>
</evidence>
<feature type="region of interest" description="Disordered" evidence="1">
    <location>
        <begin position="102"/>
        <end position="136"/>
    </location>
</feature>
<dbReference type="Proteomes" id="UP000663865">
    <property type="component" value="Unassembled WGS sequence"/>
</dbReference>
<dbReference type="Proteomes" id="UP000663838">
    <property type="component" value="Unassembled WGS sequence"/>
</dbReference>
<dbReference type="EMBL" id="CAJNYV010001241">
    <property type="protein sequence ID" value="CAF3411954.1"/>
    <property type="molecule type" value="Genomic_DNA"/>
</dbReference>
<name>A0A818B743_9BILA</name>
<comment type="caution">
    <text evidence="2">The sequence shown here is derived from an EMBL/GenBank/DDBJ whole genome shotgun (WGS) entry which is preliminary data.</text>
</comment>